<dbReference type="EMBL" id="JBHUHZ010000006">
    <property type="protein sequence ID" value="MFD2164609.1"/>
    <property type="molecule type" value="Genomic_DNA"/>
</dbReference>
<sequence>METSGLIEWGGFLLIVAFVFLETGLLLGLIVPGGESLLFTAGLLVSTNTLQVNIITLLFCIMLAAIAGDISGFYIGRKFKDRLYRKKDTWYFKKKYLEMAEKYIEKHKKMALIFGKFLPIIRPFSPVISGTTRIPLAGFIPITLIAVLLYVSAFTLTGYFLGSQFPQIKNYLGYILPISILVALIPVINQIRKRR</sequence>
<comment type="caution">
    <text evidence="9">The sequence shown here is derived from an EMBL/GenBank/DDBJ whole genome shotgun (WGS) entry which is preliminary data.</text>
</comment>
<keyword evidence="3 7" id="KW-1003">Cell membrane</keyword>
<evidence type="ECO:0000259" key="8">
    <source>
        <dbReference type="Pfam" id="PF09335"/>
    </source>
</evidence>
<feature type="domain" description="VTT" evidence="8">
    <location>
        <begin position="34"/>
        <end position="159"/>
    </location>
</feature>
<comment type="subcellular location">
    <subcellularLocation>
        <location evidence="1 7">Cell membrane</location>
        <topology evidence="1 7">Multi-pass membrane protein</topology>
    </subcellularLocation>
</comment>
<evidence type="ECO:0000313" key="9">
    <source>
        <dbReference type="EMBL" id="MFD2164609.1"/>
    </source>
</evidence>
<keyword evidence="5 7" id="KW-1133">Transmembrane helix</keyword>
<evidence type="ECO:0000256" key="3">
    <source>
        <dbReference type="ARBA" id="ARBA00022475"/>
    </source>
</evidence>
<keyword evidence="6 7" id="KW-0472">Membrane</keyword>
<dbReference type="Pfam" id="PF09335">
    <property type="entry name" value="VTT_dom"/>
    <property type="match status" value="1"/>
</dbReference>
<reference evidence="10" key="1">
    <citation type="journal article" date="2019" name="Int. J. Syst. Evol. Microbiol.">
        <title>The Global Catalogue of Microorganisms (GCM) 10K type strain sequencing project: providing services to taxonomists for standard genome sequencing and annotation.</title>
        <authorList>
            <consortium name="The Broad Institute Genomics Platform"/>
            <consortium name="The Broad Institute Genome Sequencing Center for Infectious Disease"/>
            <person name="Wu L."/>
            <person name="Ma J."/>
        </authorList>
    </citation>
    <scope>NUCLEOTIDE SEQUENCE [LARGE SCALE GENOMIC DNA]</scope>
    <source>
        <strain evidence="10">KCTC 42217</strain>
    </source>
</reference>
<evidence type="ECO:0000256" key="1">
    <source>
        <dbReference type="ARBA" id="ARBA00004651"/>
    </source>
</evidence>
<evidence type="ECO:0000256" key="4">
    <source>
        <dbReference type="ARBA" id="ARBA00022692"/>
    </source>
</evidence>
<evidence type="ECO:0000256" key="7">
    <source>
        <dbReference type="RuleBase" id="RU367016"/>
    </source>
</evidence>
<organism evidence="9 10">
    <name type="scientific">Paradesertivirga mongoliensis</name>
    <dbReference type="NCBI Taxonomy" id="2100740"/>
    <lineage>
        <taxon>Bacteria</taxon>
        <taxon>Pseudomonadati</taxon>
        <taxon>Bacteroidota</taxon>
        <taxon>Sphingobacteriia</taxon>
        <taxon>Sphingobacteriales</taxon>
        <taxon>Sphingobacteriaceae</taxon>
        <taxon>Paradesertivirga</taxon>
    </lineage>
</organism>
<dbReference type="RefSeq" id="WP_255901524.1">
    <property type="nucleotide sequence ID" value="NZ_JAFMZO010000002.1"/>
</dbReference>
<evidence type="ECO:0000256" key="5">
    <source>
        <dbReference type="ARBA" id="ARBA00022989"/>
    </source>
</evidence>
<keyword evidence="10" id="KW-1185">Reference proteome</keyword>
<name>A0ABW4ZRV4_9SPHI</name>
<dbReference type="InterPro" id="IPR032818">
    <property type="entry name" value="DedA-like"/>
</dbReference>
<evidence type="ECO:0000256" key="2">
    <source>
        <dbReference type="ARBA" id="ARBA00010792"/>
    </source>
</evidence>
<keyword evidence="4 7" id="KW-0812">Transmembrane</keyword>
<feature type="transmembrane region" description="Helical" evidence="7">
    <location>
        <begin position="136"/>
        <end position="159"/>
    </location>
</feature>
<dbReference type="PANTHER" id="PTHR30353">
    <property type="entry name" value="INNER MEMBRANE PROTEIN DEDA-RELATED"/>
    <property type="match status" value="1"/>
</dbReference>
<dbReference type="PANTHER" id="PTHR30353:SF0">
    <property type="entry name" value="TRANSMEMBRANE PROTEIN"/>
    <property type="match status" value="1"/>
</dbReference>
<comment type="similarity">
    <text evidence="2 7">Belongs to the DedA family.</text>
</comment>
<gene>
    <name evidence="9" type="ORF">ACFSJU_19540</name>
</gene>
<dbReference type="Proteomes" id="UP001597387">
    <property type="component" value="Unassembled WGS sequence"/>
</dbReference>
<accession>A0ABW4ZRV4</accession>
<evidence type="ECO:0000313" key="10">
    <source>
        <dbReference type="Proteomes" id="UP001597387"/>
    </source>
</evidence>
<feature type="transmembrane region" description="Helical" evidence="7">
    <location>
        <begin position="12"/>
        <end position="34"/>
    </location>
</feature>
<dbReference type="InterPro" id="IPR032816">
    <property type="entry name" value="VTT_dom"/>
</dbReference>
<feature type="transmembrane region" description="Helical" evidence="7">
    <location>
        <begin position="171"/>
        <end position="189"/>
    </location>
</feature>
<evidence type="ECO:0000256" key="6">
    <source>
        <dbReference type="ARBA" id="ARBA00023136"/>
    </source>
</evidence>
<feature type="transmembrane region" description="Helical" evidence="7">
    <location>
        <begin position="54"/>
        <end position="76"/>
    </location>
</feature>
<proteinExistence type="inferred from homology"/>
<protein>
    <submittedName>
        <fullName evidence="9">DedA family protein</fullName>
    </submittedName>
</protein>